<evidence type="ECO:0000256" key="3">
    <source>
        <dbReference type="ARBA" id="ARBA00022490"/>
    </source>
</evidence>
<accession>A0ABQ4HWU4</accession>
<dbReference type="PRINTS" id="PR01042">
    <property type="entry name" value="TRNASYNTHASP"/>
</dbReference>
<evidence type="ECO:0000256" key="2">
    <source>
        <dbReference type="ARBA" id="ARBA00005312"/>
    </source>
</evidence>
<evidence type="ECO:0000313" key="12">
    <source>
        <dbReference type="Proteomes" id="UP000647017"/>
    </source>
</evidence>
<dbReference type="PROSITE" id="PS50862">
    <property type="entry name" value="AA_TRNA_LIGASE_II"/>
    <property type="match status" value="1"/>
</dbReference>
<dbReference type="Gene3D" id="2.40.50.140">
    <property type="entry name" value="Nucleic acid-binding proteins"/>
    <property type="match status" value="1"/>
</dbReference>
<dbReference type="Pfam" id="PF00152">
    <property type="entry name" value="tRNA-synt_2"/>
    <property type="match status" value="1"/>
</dbReference>
<dbReference type="NCBIfam" id="NF003483">
    <property type="entry name" value="PRK05159.1"/>
    <property type="match status" value="1"/>
</dbReference>
<dbReference type="PANTHER" id="PTHR43450">
    <property type="entry name" value="ASPARTYL-TRNA SYNTHETASE"/>
    <property type="match status" value="1"/>
</dbReference>
<evidence type="ECO:0000313" key="11">
    <source>
        <dbReference type="EMBL" id="GIJ09981.1"/>
    </source>
</evidence>
<keyword evidence="7 9" id="KW-0648">Protein biosynthesis</keyword>
<dbReference type="Proteomes" id="UP000647017">
    <property type="component" value="Unassembled WGS sequence"/>
</dbReference>
<dbReference type="Gene3D" id="3.30.930.10">
    <property type="entry name" value="Bira Bifunctional Protein, Domain 2"/>
    <property type="match status" value="1"/>
</dbReference>
<evidence type="ECO:0000256" key="6">
    <source>
        <dbReference type="ARBA" id="ARBA00022840"/>
    </source>
</evidence>
<evidence type="ECO:0000256" key="8">
    <source>
        <dbReference type="ARBA" id="ARBA00023146"/>
    </source>
</evidence>
<keyword evidence="8 9" id="KW-0030">Aminoacyl-tRNA synthetase</keyword>
<dbReference type="PANTHER" id="PTHR43450:SF1">
    <property type="entry name" value="ASPARTATE--TRNA LIGASE, CYTOPLASMIC"/>
    <property type="match status" value="1"/>
</dbReference>
<proteinExistence type="inferred from homology"/>
<evidence type="ECO:0000259" key="10">
    <source>
        <dbReference type="PROSITE" id="PS50862"/>
    </source>
</evidence>
<comment type="caution">
    <text evidence="11">The sequence shown here is derived from an EMBL/GenBank/DDBJ whole genome shotgun (WGS) entry which is preliminary data.</text>
</comment>
<evidence type="ECO:0000256" key="4">
    <source>
        <dbReference type="ARBA" id="ARBA00022598"/>
    </source>
</evidence>
<feature type="binding site" evidence="9">
    <location>
        <position position="208"/>
    </location>
    <ligand>
        <name>L-aspartate</name>
        <dbReference type="ChEBI" id="CHEBI:29991"/>
    </ligand>
</feature>
<feature type="domain" description="Aminoacyl-transfer RNA synthetases class-II family profile" evidence="10">
    <location>
        <begin position="142"/>
        <end position="428"/>
    </location>
</feature>
<organism evidence="11 12">
    <name type="scientific">Micromonospora andamanensis</name>
    <dbReference type="NCBI Taxonomy" id="1287068"/>
    <lineage>
        <taxon>Bacteria</taxon>
        <taxon>Bacillati</taxon>
        <taxon>Actinomycetota</taxon>
        <taxon>Actinomycetes</taxon>
        <taxon>Micromonosporales</taxon>
        <taxon>Micromonosporaceae</taxon>
        <taxon>Micromonospora</taxon>
    </lineage>
</organism>
<comment type="subunit">
    <text evidence="9">Homodimer.</text>
</comment>
<keyword evidence="6 9" id="KW-0067">ATP-binding</keyword>
<sequence>MQRILSDQLTRHTGGTVRIAGWVHRRRLLKSVAFLIVRDAAGLAQVVVTDPAVRAEVEALPEETVVEVVATVVTNPAAPGGLELTDPTVRPLGPPADPPPFDLYRPDLAATLPTQLDHAPVALRHPTRSAALRISAAAVAGFRASLDARRFVEIHTPKVVASSTESGANVFTLDWFGRPAYLAQSPQFYKQLMVGVFERVYEVGPVFRAEPHDTVRHLAQYTSLDVELGFVADHRDVMAVLRDTLAGMLDAVGDRAAGALTTLSVTPPPVPTQIPAVHFTDALRIAGAPADEPDLAPAHERALGEWARREHGSEFLFVTGYPMAKRPFYTHPDPARPAYSNGFDLLFRGLELVTGGQRLHRHGDYLAALAARGEPVEPYAGYVDAFRHGMPPHGGFAIGLERLVARLTGAPNIRQVTPFPRDLHRLTP</sequence>
<dbReference type="InterPro" id="IPR012340">
    <property type="entry name" value="NA-bd_OB-fold"/>
</dbReference>
<feature type="binding site" evidence="9">
    <location>
        <position position="358"/>
    </location>
    <ligand>
        <name>L-aspartate</name>
        <dbReference type="ChEBI" id="CHEBI:29991"/>
    </ligand>
</feature>
<dbReference type="InterPro" id="IPR006195">
    <property type="entry name" value="aa-tRNA-synth_II"/>
</dbReference>
<dbReference type="InterPro" id="IPR004365">
    <property type="entry name" value="NA-bd_OB_tRNA"/>
</dbReference>
<dbReference type="InterPro" id="IPR004364">
    <property type="entry name" value="Aa-tRNA-synt_II"/>
</dbReference>
<dbReference type="InterPro" id="IPR045864">
    <property type="entry name" value="aa-tRNA-synth_II/BPL/LPL"/>
</dbReference>
<keyword evidence="4 9" id="KW-0436">Ligase</keyword>
<protein>
    <recommendedName>
        <fullName evidence="9">Aspartate--tRNA(Asp/Asn) ligase</fullName>
        <ecNumber evidence="9">6.1.1.23</ecNumber>
    </recommendedName>
    <alternativeName>
        <fullName evidence="9">Aspartyl-tRNA synthetase</fullName>
        <shortName evidence="9">AspRS</shortName>
    </alternativeName>
    <alternativeName>
        <fullName evidence="9">Non-discriminating aspartyl-tRNA synthetase</fullName>
        <shortName evidence="9">ND-AspRS</shortName>
    </alternativeName>
</protein>
<dbReference type="HAMAP" id="MF_02075">
    <property type="entry name" value="Asp_tRNA_synth_type2"/>
    <property type="match status" value="1"/>
</dbReference>
<feature type="binding site" evidence="9">
    <location>
        <begin position="208"/>
        <end position="210"/>
    </location>
    <ligand>
        <name>ATP</name>
        <dbReference type="ChEBI" id="CHEBI:30616"/>
    </ligand>
</feature>
<dbReference type="Pfam" id="PF01336">
    <property type="entry name" value="tRNA_anti-codon"/>
    <property type="match status" value="1"/>
</dbReference>
<evidence type="ECO:0000256" key="7">
    <source>
        <dbReference type="ARBA" id="ARBA00022917"/>
    </source>
</evidence>
<dbReference type="EC" id="6.1.1.23" evidence="9"/>
<dbReference type="GO" id="GO:0016874">
    <property type="term" value="F:ligase activity"/>
    <property type="evidence" value="ECO:0007669"/>
    <property type="project" value="UniProtKB-KW"/>
</dbReference>
<feature type="region of interest" description="Aspartate" evidence="9">
    <location>
        <begin position="187"/>
        <end position="190"/>
    </location>
</feature>
<feature type="binding site" evidence="9">
    <location>
        <position position="351"/>
    </location>
    <ligand>
        <name>ATP</name>
        <dbReference type="ChEBI" id="CHEBI:30616"/>
    </ligand>
</feature>
<keyword evidence="5 9" id="KW-0547">Nucleotide-binding</keyword>
<feature type="binding site" evidence="9">
    <location>
        <begin position="399"/>
        <end position="402"/>
    </location>
    <ligand>
        <name>ATP</name>
        <dbReference type="ChEBI" id="CHEBI:30616"/>
    </ligand>
</feature>
<evidence type="ECO:0000256" key="1">
    <source>
        <dbReference type="ARBA" id="ARBA00004496"/>
    </source>
</evidence>
<feature type="binding site" evidence="9">
    <location>
        <begin position="216"/>
        <end position="218"/>
    </location>
    <ligand>
        <name>ATP</name>
        <dbReference type="ChEBI" id="CHEBI:30616"/>
    </ligand>
</feature>
<dbReference type="RefSeq" id="WP_204007660.1">
    <property type="nucleotide sequence ID" value="NZ_BOOZ01000016.1"/>
</dbReference>
<dbReference type="SUPFAM" id="SSF50249">
    <property type="entry name" value="Nucleic acid-binding proteins"/>
    <property type="match status" value="1"/>
</dbReference>
<feature type="binding site" evidence="9">
    <location>
        <position position="354"/>
    </location>
    <ligand>
        <name>L-aspartate</name>
        <dbReference type="ChEBI" id="CHEBI:29991"/>
    </ligand>
</feature>
<dbReference type="InterPro" id="IPR002312">
    <property type="entry name" value="Asp/Asn-tRNA-synth_IIb"/>
</dbReference>
<reference evidence="11 12" key="1">
    <citation type="submission" date="2021-01" db="EMBL/GenBank/DDBJ databases">
        <title>Whole genome shotgun sequence of Verrucosispora andamanensis NBRC 109075.</title>
        <authorList>
            <person name="Komaki H."/>
            <person name="Tamura T."/>
        </authorList>
    </citation>
    <scope>NUCLEOTIDE SEQUENCE [LARGE SCALE GENOMIC DNA]</scope>
    <source>
        <strain evidence="11 12">NBRC 109075</strain>
    </source>
</reference>
<comment type="subcellular location">
    <subcellularLocation>
        <location evidence="1 9">Cytoplasm</location>
    </subcellularLocation>
</comment>
<evidence type="ECO:0000256" key="9">
    <source>
        <dbReference type="HAMAP-Rule" id="MF_02075"/>
    </source>
</evidence>
<keyword evidence="12" id="KW-1185">Reference proteome</keyword>
<comment type="function">
    <text evidence="9">Aspartyl-tRNA synthetase with relaxed tRNA specificity since it is able to aspartylate not only its cognate tRNA(Asp) but also tRNA(Asn). Reaction proceeds in two steps: L-aspartate is first activated by ATP to form Asp-AMP and then transferred to the acceptor end of tRNA(Asp/Asn).</text>
</comment>
<gene>
    <name evidence="11" type="primary">aspC</name>
    <name evidence="9" type="synonym">aspS</name>
    <name evidence="11" type="ORF">Van01_31950</name>
</gene>
<comment type="catalytic activity">
    <reaction evidence="9">
        <text>tRNA(Asx) + L-aspartate + ATP = L-aspartyl-tRNA(Asx) + AMP + diphosphate</text>
        <dbReference type="Rhea" id="RHEA:18349"/>
        <dbReference type="Rhea" id="RHEA-COMP:9710"/>
        <dbReference type="Rhea" id="RHEA-COMP:9711"/>
        <dbReference type="ChEBI" id="CHEBI:29991"/>
        <dbReference type="ChEBI" id="CHEBI:30616"/>
        <dbReference type="ChEBI" id="CHEBI:33019"/>
        <dbReference type="ChEBI" id="CHEBI:78442"/>
        <dbReference type="ChEBI" id="CHEBI:78516"/>
        <dbReference type="ChEBI" id="CHEBI:456215"/>
        <dbReference type="EC" id="6.1.1.23"/>
    </reaction>
</comment>
<evidence type="ECO:0000256" key="5">
    <source>
        <dbReference type="ARBA" id="ARBA00022741"/>
    </source>
</evidence>
<feature type="binding site" evidence="9">
    <location>
        <position position="165"/>
    </location>
    <ligand>
        <name>L-aspartate</name>
        <dbReference type="ChEBI" id="CHEBI:29991"/>
    </ligand>
</feature>
<keyword evidence="3 9" id="KW-0963">Cytoplasm</keyword>
<comment type="similarity">
    <text evidence="2 9">Belongs to the class-II aminoacyl-tRNA synthetase family. Type 2 subfamily.</text>
</comment>
<dbReference type="EMBL" id="BOOZ01000016">
    <property type="protein sequence ID" value="GIJ09981.1"/>
    <property type="molecule type" value="Genomic_DNA"/>
</dbReference>
<dbReference type="SUPFAM" id="SSF55681">
    <property type="entry name" value="Class II aaRS and biotin synthetases"/>
    <property type="match status" value="1"/>
</dbReference>
<name>A0ABQ4HWU4_9ACTN</name>
<dbReference type="InterPro" id="IPR004523">
    <property type="entry name" value="Asp-tRNA_synthase_2"/>
</dbReference>
<feature type="site" description="Important for tRNA non-discrimination" evidence="9">
    <location>
        <position position="79"/>
    </location>
</feature>